<dbReference type="Proteomes" id="UP000887565">
    <property type="component" value="Unplaced"/>
</dbReference>
<evidence type="ECO:0000313" key="1">
    <source>
        <dbReference type="Proteomes" id="UP000887565"/>
    </source>
</evidence>
<reference evidence="2" key="1">
    <citation type="submission" date="2022-11" db="UniProtKB">
        <authorList>
            <consortium name="WormBaseParasite"/>
        </authorList>
    </citation>
    <scope>IDENTIFICATION</scope>
</reference>
<keyword evidence="1" id="KW-1185">Reference proteome</keyword>
<name>A0A915IZP5_ROMCU</name>
<accession>A0A915IZP5</accession>
<proteinExistence type="predicted"/>
<organism evidence="1 2">
    <name type="scientific">Romanomermis culicivorax</name>
    <name type="common">Nematode worm</name>
    <dbReference type="NCBI Taxonomy" id="13658"/>
    <lineage>
        <taxon>Eukaryota</taxon>
        <taxon>Metazoa</taxon>
        <taxon>Ecdysozoa</taxon>
        <taxon>Nematoda</taxon>
        <taxon>Enoplea</taxon>
        <taxon>Dorylaimia</taxon>
        <taxon>Mermithida</taxon>
        <taxon>Mermithoidea</taxon>
        <taxon>Mermithidae</taxon>
        <taxon>Romanomermis</taxon>
    </lineage>
</organism>
<dbReference type="AlphaFoldDB" id="A0A915IZP5"/>
<evidence type="ECO:0000313" key="2">
    <source>
        <dbReference type="WBParaSite" id="nRc.2.0.1.t19600-RA"/>
    </source>
</evidence>
<protein>
    <submittedName>
        <fullName evidence="2">Uncharacterized protein</fullName>
    </submittedName>
</protein>
<dbReference type="WBParaSite" id="nRc.2.0.1.t19600-RA">
    <property type="protein sequence ID" value="nRc.2.0.1.t19600-RA"/>
    <property type="gene ID" value="nRc.2.0.1.g19600"/>
</dbReference>
<sequence length="86" mass="9885">MNLPKLGPCFIGVFMKSDCHKPSTYYYGCSILKPIENLSSTDKELSPRRSGVIDFEECVQIRSNHEALFLTKFKFLQKSCCNPFKK</sequence>